<dbReference type="Proteomes" id="UP001359559">
    <property type="component" value="Unassembled WGS sequence"/>
</dbReference>
<accession>A0AAN9PM34</accession>
<proteinExistence type="predicted"/>
<evidence type="ECO:0000313" key="1">
    <source>
        <dbReference type="EMBL" id="KAK7302327.1"/>
    </source>
</evidence>
<name>A0AAN9PM34_CLITE</name>
<dbReference type="Gene3D" id="3.40.50.300">
    <property type="entry name" value="P-loop containing nucleotide triphosphate hydrolases"/>
    <property type="match status" value="1"/>
</dbReference>
<reference evidence="1 2" key="1">
    <citation type="submission" date="2024-01" db="EMBL/GenBank/DDBJ databases">
        <title>The genomes of 5 underutilized Papilionoideae crops provide insights into root nodulation and disease resistance.</title>
        <authorList>
            <person name="Yuan L."/>
        </authorList>
    </citation>
    <scope>NUCLEOTIDE SEQUENCE [LARGE SCALE GENOMIC DNA]</scope>
    <source>
        <strain evidence="1">LY-2023</strain>
        <tissue evidence="1">Leaf</tissue>
    </source>
</reference>
<gene>
    <name evidence="1" type="ORF">RJT34_13214</name>
</gene>
<comment type="caution">
    <text evidence="1">The sequence shown here is derived from an EMBL/GenBank/DDBJ whole genome shotgun (WGS) entry which is preliminary data.</text>
</comment>
<evidence type="ECO:0000313" key="2">
    <source>
        <dbReference type="Proteomes" id="UP001359559"/>
    </source>
</evidence>
<sequence length="198" mass="22227">MNNQKVQNVTKVEGGHGYTPVLIYIMNYWIGNKSALLRKHMNVNPLRKTLYKVDIINIVHMKEIAQLTCECEHTLSHYWHAIWWNGSGECTGRANPDQSILYECSDEHSWKKSRDLLEKVARQGDLTGYRVPCLLIAAKDDLTPYPRAVQDSVKVTRELGIQAPSHLSMKLGDSIGTAMEVVGLAACRAYAARKNSSG</sequence>
<organism evidence="1 2">
    <name type="scientific">Clitoria ternatea</name>
    <name type="common">Butterfly pea</name>
    <dbReference type="NCBI Taxonomy" id="43366"/>
    <lineage>
        <taxon>Eukaryota</taxon>
        <taxon>Viridiplantae</taxon>
        <taxon>Streptophyta</taxon>
        <taxon>Embryophyta</taxon>
        <taxon>Tracheophyta</taxon>
        <taxon>Spermatophyta</taxon>
        <taxon>Magnoliopsida</taxon>
        <taxon>eudicotyledons</taxon>
        <taxon>Gunneridae</taxon>
        <taxon>Pentapetalae</taxon>
        <taxon>rosids</taxon>
        <taxon>fabids</taxon>
        <taxon>Fabales</taxon>
        <taxon>Fabaceae</taxon>
        <taxon>Papilionoideae</taxon>
        <taxon>50 kb inversion clade</taxon>
        <taxon>NPAAA clade</taxon>
        <taxon>indigoferoid/millettioid clade</taxon>
        <taxon>Phaseoleae</taxon>
        <taxon>Clitoria</taxon>
    </lineage>
</organism>
<dbReference type="AlphaFoldDB" id="A0AAN9PM34"/>
<dbReference type="EMBL" id="JAYKXN010000003">
    <property type="protein sequence ID" value="KAK7302327.1"/>
    <property type="molecule type" value="Genomic_DNA"/>
</dbReference>
<protein>
    <submittedName>
        <fullName evidence="1">Uncharacterized protein</fullName>
    </submittedName>
</protein>
<dbReference type="InterPro" id="IPR027417">
    <property type="entry name" value="P-loop_NTPase"/>
</dbReference>
<keyword evidence="2" id="KW-1185">Reference proteome</keyword>